<dbReference type="EMBL" id="UINC01017656">
    <property type="protein sequence ID" value="SVA73472.1"/>
    <property type="molecule type" value="Genomic_DNA"/>
</dbReference>
<evidence type="ECO:0000256" key="5">
    <source>
        <dbReference type="SAM" id="Phobius"/>
    </source>
</evidence>
<evidence type="ECO:0000256" key="4">
    <source>
        <dbReference type="ARBA" id="ARBA00023136"/>
    </source>
</evidence>
<feature type="transmembrane region" description="Helical" evidence="5">
    <location>
        <begin position="135"/>
        <end position="156"/>
    </location>
</feature>
<dbReference type="PROSITE" id="PS50928">
    <property type="entry name" value="ABC_TM1"/>
    <property type="match status" value="1"/>
</dbReference>
<feature type="transmembrane region" description="Helical" evidence="5">
    <location>
        <begin position="168"/>
        <end position="188"/>
    </location>
</feature>
<evidence type="ECO:0000256" key="1">
    <source>
        <dbReference type="ARBA" id="ARBA00004141"/>
    </source>
</evidence>
<dbReference type="InterPro" id="IPR035906">
    <property type="entry name" value="MetI-like_sf"/>
</dbReference>
<dbReference type="CDD" id="cd06261">
    <property type="entry name" value="TM_PBP2"/>
    <property type="match status" value="1"/>
</dbReference>
<evidence type="ECO:0000259" key="6">
    <source>
        <dbReference type="PROSITE" id="PS50928"/>
    </source>
</evidence>
<dbReference type="GO" id="GO:0016020">
    <property type="term" value="C:membrane"/>
    <property type="evidence" value="ECO:0007669"/>
    <property type="project" value="UniProtKB-SubCell"/>
</dbReference>
<keyword evidence="4 5" id="KW-0472">Membrane</keyword>
<evidence type="ECO:0000256" key="3">
    <source>
        <dbReference type="ARBA" id="ARBA00022989"/>
    </source>
</evidence>
<name>A0A381YA31_9ZZZZ</name>
<dbReference type="NCBIfam" id="TIGR02138">
    <property type="entry name" value="phosphate_pstC"/>
    <property type="match status" value="1"/>
</dbReference>
<reference evidence="7" key="1">
    <citation type="submission" date="2018-05" db="EMBL/GenBank/DDBJ databases">
        <authorList>
            <person name="Lanie J.A."/>
            <person name="Ng W.-L."/>
            <person name="Kazmierczak K.M."/>
            <person name="Andrzejewski T.M."/>
            <person name="Davidsen T.M."/>
            <person name="Wayne K.J."/>
            <person name="Tettelin H."/>
            <person name="Glass J.I."/>
            <person name="Rusch D."/>
            <person name="Podicherti R."/>
            <person name="Tsui H.-C.T."/>
            <person name="Winkler M.E."/>
        </authorList>
    </citation>
    <scope>NUCLEOTIDE SEQUENCE</scope>
</reference>
<evidence type="ECO:0000256" key="2">
    <source>
        <dbReference type="ARBA" id="ARBA00022692"/>
    </source>
</evidence>
<dbReference type="InterPro" id="IPR000515">
    <property type="entry name" value="MetI-like"/>
</dbReference>
<feature type="transmembrane region" description="Helical" evidence="5">
    <location>
        <begin position="221"/>
        <end position="242"/>
    </location>
</feature>
<comment type="subcellular location">
    <subcellularLocation>
        <location evidence="1">Membrane</location>
        <topology evidence="1">Multi-pass membrane protein</topology>
    </subcellularLocation>
</comment>
<feature type="transmembrane region" description="Helical" evidence="5">
    <location>
        <begin position="35"/>
        <end position="60"/>
    </location>
</feature>
<feature type="non-terminal residue" evidence="7">
    <location>
        <position position="1"/>
    </location>
</feature>
<protein>
    <recommendedName>
        <fullName evidence="6">ABC transmembrane type-1 domain-containing protein</fullName>
    </recommendedName>
</protein>
<organism evidence="7">
    <name type="scientific">marine metagenome</name>
    <dbReference type="NCBI Taxonomy" id="408172"/>
    <lineage>
        <taxon>unclassified sequences</taxon>
        <taxon>metagenomes</taxon>
        <taxon>ecological metagenomes</taxon>
    </lineage>
</organism>
<dbReference type="GO" id="GO:0005315">
    <property type="term" value="F:phosphate transmembrane transporter activity"/>
    <property type="evidence" value="ECO:0007669"/>
    <property type="project" value="InterPro"/>
</dbReference>
<dbReference type="PANTHER" id="PTHR42727">
    <property type="entry name" value="PHOSPHATE TRANSPORT SYSTEM PERMEASE PROTEIN"/>
    <property type="match status" value="1"/>
</dbReference>
<feature type="transmembrane region" description="Helical" evidence="5">
    <location>
        <begin position="90"/>
        <end position="123"/>
    </location>
</feature>
<dbReference type="GO" id="GO:0006817">
    <property type="term" value="P:phosphate ion transport"/>
    <property type="evidence" value="ECO:0007669"/>
    <property type="project" value="InterPro"/>
</dbReference>
<accession>A0A381YA31</accession>
<feature type="transmembrane region" description="Helical" evidence="5">
    <location>
        <begin position="288"/>
        <end position="308"/>
    </location>
</feature>
<keyword evidence="2 5" id="KW-0812">Transmembrane</keyword>
<gene>
    <name evidence="7" type="ORF">METZ01_LOCUS126326</name>
</gene>
<proteinExistence type="predicted"/>
<keyword evidence="3 5" id="KW-1133">Transmembrane helix</keyword>
<dbReference type="PANTHER" id="PTHR42727:SF1">
    <property type="entry name" value="PHOSPHATE TRANSPORT SYSTEM PERMEASE"/>
    <property type="match status" value="1"/>
</dbReference>
<evidence type="ECO:0000313" key="7">
    <source>
        <dbReference type="EMBL" id="SVA73472.1"/>
    </source>
</evidence>
<dbReference type="SUPFAM" id="SSF161098">
    <property type="entry name" value="MetI-like"/>
    <property type="match status" value="1"/>
</dbReference>
<dbReference type="InterPro" id="IPR011864">
    <property type="entry name" value="Phosphate_PstC"/>
</dbReference>
<sequence length="321" mass="34735">VSTNSGPNTAPLTQGRLLPYEVVRRRRRQYLEQSIVSWLLRITAVISVLTTIGIVLILVMESVGFFSQVSVWEFVTGREWTPLFKPQKFGVLPLIGGTLLVAVIAGLVSLTLGLGAAIFLSEYAPERIRKIIKPVLEILAGIPTVVYGYFALTFITPILQGMFGSERVIIFNALSAGIVMGLMIMPMVSTLSEDAMIAVPRSLRDAAYALGATRFEVSTKVVIPAALSGIVASFILALSRAIGETMIVKIAAGATPNLTLNPLESIQAMTAYIVQISLGETAHGSIEYQTIFAVGLLLFVMTLGMNILGRAIISRFRQVYE</sequence>
<feature type="domain" description="ABC transmembrane type-1" evidence="6">
    <location>
        <begin position="95"/>
        <end position="309"/>
    </location>
</feature>
<dbReference type="Pfam" id="PF00528">
    <property type="entry name" value="BPD_transp_1"/>
    <property type="match status" value="1"/>
</dbReference>
<dbReference type="AlphaFoldDB" id="A0A381YA31"/>
<dbReference type="Gene3D" id="1.10.3720.10">
    <property type="entry name" value="MetI-like"/>
    <property type="match status" value="1"/>
</dbReference>